<dbReference type="RefSeq" id="WP_275682224.1">
    <property type="nucleotide sequence ID" value="NZ_JAJLJH010000002.1"/>
</dbReference>
<organism evidence="2 3">
    <name type="scientific">Scleromatobacter humisilvae</name>
    <dbReference type="NCBI Taxonomy" id="2897159"/>
    <lineage>
        <taxon>Bacteria</taxon>
        <taxon>Pseudomonadati</taxon>
        <taxon>Pseudomonadota</taxon>
        <taxon>Betaproteobacteria</taxon>
        <taxon>Burkholderiales</taxon>
        <taxon>Sphaerotilaceae</taxon>
        <taxon>Scleromatobacter</taxon>
    </lineage>
</organism>
<dbReference type="EMBL" id="JAJLJH010000002">
    <property type="protein sequence ID" value="MCK9686193.1"/>
    <property type="molecule type" value="Genomic_DNA"/>
</dbReference>
<gene>
    <name evidence="2" type="ORF">LPC04_10800</name>
</gene>
<evidence type="ECO:0000256" key="1">
    <source>
        <dbReference type="ARBA" id="ARBA00002974"/>
    </source>
</evidence>
<sequence>MSSTLASTSVAPLRFQASYEQLEPDEAQTLADIDEQMHGIQEKTYADGGKALRSVHAKSHGLLVGELRIPAGLPPELAQGIFARPGTLPVVMRLSTTPGDILPDDVSTPRAMAIKIIGVEGERLPGTEGDVTQDFVMVNGPAFNKPTAKAFAGNLKLLASTTDKAQGSKQVLSAALRGLEKAVEAVGGKSATLIALGGHPETNPLGETYFSQVPVLFGDYFGKICVRPASPSLKALFQEPVDLKDKPDGLREAVAAHFEEQGGEWELCVQLCTDIGKMPVEDASVVWDEKLSPYQPVARIVMGAQASWSDARAQSIDAGLAFSPWHGVAAHRPLGGVMRVRKGAYEAAQRFRAARNQVGLSEPKTIGDIGL</sequence>
<dbReference type="Proteomes" id="UP001139353">
    <property type="component" value="Unassembled WGS sequence"/>
</dbReference>
<evidence type="ECO:0000313" key="3">
    <source>
        <dbReference type="Proteomes" id="UP001139353"/>
    </source>
</evidence>
<protein>
    <submittedName>
        <fullName evidence="2">Catalase family protein</fullName>
    </submittedName>
</protein>
<dbReference type="PANTHER" id="PTHR36195">
    <property type="entry name" value="DOMAIN PROTEIN, PUTATIVE (AFU_ORTHOLOGUE AFUA_5G01990)-RELATED-RELATED"/>
    <property type="match status" value="1"/>
</dbReference>
<comment type="function">
    <text evidence="1">Decomposes hydrogen peroxide into water and oxygen; serves to protect cells from the toxic effects of hydrogen peroxide.</text>
</comment>
<dbReference type="CDD" id="cd08152">
    <property type="entry name" value="y4iL_like"/>
    <property type="match status" value="1"/>
</dbReference>
<dbReference type="SUPFAM" id="SSF56634">
    <property type="entry name" value="Heme-dependent catalase-like"/>
    <property type="match status" value="1"/>
</dbReference>
<dbReference type="GO" id="GO:0020037">
    <property type="term" value="F:heme binding"/>
    <property type="evidence" value="ECO:0007669"/>
    <property type="project" value="InterPro"/>
</dbReference>
<accession>A0A9X2BZ20</accession>
<dbReference type="Gene3D" id="2.40.180.10">
    <property type="entry name" value="Catalase core domain"/>
    <property type="match status" value="1"/>
</dbReference>
<reference evidence="2" key="1">
    <citation type="submission" date="2021-11" db="EMBL/GenBank/DDBJ databases">
        <title>BS-T2-15 a new species belonging to the Comamonadaceae family isolated from the soil of a French oak forest.</title>
        <authorList>
            <person name="Mieszkin S."/>
            <person name="Alain K."/>
        </authorList>
    </citation>
    <scope>NUCLEOTIDE SEQUENCE</scope>
    <source>
        <strain evidence="2">BS-T2-15</strain>
    </source>
</reference>
<keyword evidence="3" id="KW-1185">Reference proteome</keyword>
<dbReference type="InterPro" id="IPR020835">
    <property type="entry name" value="Catalase_sf"/>
</dbReference>
<comment type="caution">
    <text evidence="2">The sequence shown here is derived from an EMBL/GenBank/DDBJ whole genome shotgun (WGS) entry which is preliminary data.</text>
</comment>
<dbReference type="AlphaFoldDB" id="A0A9X2BZ20"/>
<dbReference type="PANTHER" id="PTHR36195:SF4">
    <property type="entry name" value="DOMAIN PROTEIN, PUTATIVE (AFU_ORTHOLOGUE AFUA_5G01990)-RELATED"/>
    <property type="match status" value="1"/>
</dbReference>
<evidence type="ECO:0000313" key="2">
    <source>
        <dbReference type="EMBL" id="MCK9686193.1"/>
    </source>
</evidence>
<name>A0A9X2BZ20_9BURK</name>
<proteinExistence type="predicted"/>